<feature type="domain" description="NAD(P)-binding" evidence="1">
    <location>
        <begin position="7"/>
        <end position="191"/>
    </location>
</feature>
<dbReference type="InterPro" id="IPR051606">
    <property type="entry name" value="Polyketide_Oxido-like"/>
</dbReference>
<dbReference type="InterPro" id="IPR036291">
    <property type="entry name" value="NAD(P)-bd_dom_sf"/>
</dbReference>
<dbReference type="GO" id="GO:0016646">
    <property type="term" value="F:oxidoreductase activity, acting on the CH-NH group of donors, NAD or NADP as acceptor"/>
    <property type="evidence" value="ECO:0007669"/>
    <property type="project" value="TreeGrafter"/>
</dbReference>
<keyword evidence="2" id="KW-0614">Plasmid</keyword>
<reference evidence="2" key="1">
    <citation type="submission" date="2016-10" db="EMBL/GenBank/DDBJ databases">
        <title>Agrobacterium Ti plasmids: Classification based on T-DNA and Vir regions organization.</title>
        <authorList>
            <person name="Nabi N."/>
            <person name="Vial L."/>
            <person name="Ben Hafsa A."/>
            <person name="Chapulliot D."/>
            <person name="Berard A."/>
            <person name="Chauveau A."/>
            <person name="Le Paslier M.-C."/>
            <person name="Harzallah Skhiri F."/>
            <person name="Brunel D."/>
            <person name="Nesme X."/>
            <person name="Chaouachi M."/>
        </authorList>
    </citation>
    <scope>NUCLEOTIDE SEQUENCE</scope>
    <source>
        <strain evidence="2">Tun176</strain>
        <plasmid evidence="2">pTi_Tun176</plasmid>
    </source>
</reference>
<dbReference type="RefSeq" id="WP_172690440.1">
    <property type="nucleotide sequence ID" value="NZ_KY000069.1"/>
</dbReference>
<organism evidence="2">
    <name type="scientific">Agrobacterium deltaense</name>
    <dbReference type="NCBI Taxonomy" id="1183412"/>
    <lineage>
        <taxon>Bacteria</taxon>
        <taxon>Pseudomonadati</taxon>
        <taxon>Pseudomonadota</taxon>
        <taxon>Alphaproteobacteria</taxon>
        <taxon>Hyphomicrobiales</taxon>
        <taxon>Rhizobiaceae</taxon>
        <taxon>Rhizobium/Agrobacterium group</taxon>
        <taxon>Agrobacterium</taxon>
    </lineage>
</organism>
<dbReference type="EMBL" id="KY000069">
    <property type="protein sequence ID" value="ASK48465.1"/>
    <property type="molecule type" value="Genomic_DNA"/>
</dbReference>
<evidence type="ECO:0000259" key="1">
    <source>
        <dbReference type="Pfam" id="PF13460"/>
    </source>
</evidence>
<dbReference type="SUPFAM" id="SSF51735">
    <property type="entry name" value="NAD(P)-binding Rossmann-fold domains"/>
    <property type="match status" value="1"/>
</dbReference>
<geneLocation type="plasmid" evidence="2">
    <name>pTi_Tun176</name>
</geneLocation>
<accession>A0A2Z2Q3Q6</accession>
<dbReference type="AlphaFoldDB" id="A0A2Z2Q3Q6"/>
<sequence>MKVAVIGATGKVGSQLVAELLRRGHVVTALSRNPGQLSRRTGLTQVRGDVSDPAALAKELIGHDVVVRSVRFVDFVPDDMLAVLRAAKVERYISVGGAGSLRHPDGGLVYERGKMPEPVLVNSRMGGVWLESLRESDLDWTMLCPGIRFFDGQRTGRFRLGTDEAIVAEDGTSSISYQDFAVALVDELESPRHRRTRFCVGY</sequence>
<dbReference type="PANTHER" id="PTHR43355">
    <property type="entry name" value="FLAVIN REDUCTASE (NADPH)"/>
    <property type="match status" value="1"/>
</dbReference>
<proteinExistence type="predicted"/>
<dbReference type="PANTHER" id="PTHR43355:SF2">
    <property type="entry name" value="FLAVIN REDUCTASE (NADPH)"/>
    <property type="match status" value="1"/>
</dbReference>
<evidence type="ECO:0000313" key="2">
    <source>
        <dbReference type="EMBL" id="ASK48465.1"/>
    </source>
</evidence>
<dbReference type="Gene3D" id="3.40.50.720">
    <property type="entry name" value="NAD(P)-binding Rossmann-like Domain"/>
    <property type="match status" value="1"/>
</dbReference>
<dbReference type="InterPro" id="IPR016040">
    <property type="entry name" value="NAD(P)-bd_dom"/>
</dbReference>
<dbReference type="Pfam" id="PF13460">
    <property type="entry name" value="NAD_binding_10"/>
    <property type="match status" value="1"/>
</dbReference>
<name>A0A2Z2Q3Q6_9HYPH</name>
<protein>
    <submittedName>
        <fullName evidence="2">3-beta hydroxysteroid dehydrogenase</fullName>
    </submittedName>
</protein>